<comment type="similarity">
    <text evidence="9">Belongs to the G-protein coupled receptor 1 family.</text>
</comment>
<evidence type="ECO:0000256" key="6">
    <source>
        <dbReference type="ARBA" id="ARBA00023136"/>
    </source>
</evidence>
<keyword evidence="4 10" id="KW-1133">Transmembrane helix</keyword>
<keyword evidence="13" id="KW-1185">Reference proteome</keyword>
<keyword evidence="8 9" id="KW-0807">Transducer</keyword>
<keyword evidence="3 9" id="KW-0812">Transmembrane</keyword>
<evidence type="ECO:0000256" key="8">
    <source>
        <dbReference type="ARBA" id="ARBA00023224"/>
    </source>
</evidence>
<evidence type="ECO:0000256" key="10">
    <source>
        <dbReference type="SAM" id="Phobius"/>
    </source>
</evidence>
<dbReference type="EMBL" id="NEDP02001108">
    <property type="protein sequence ID" value="OWF54283.1"/>
    <property type="molecule type" value="Genomic_DNA"/>
</dbReference>
<feature type="domain" description="G-protein coupled receptors family 1 profile" evidence="11">
    <location>
        <begin position="57"/>
        <end position="388"/>
    </location>
</feature>
<dbReference type="CDD" id="cd00637">
    <property type="entry name" value="7tm_classA_rhodopsin-like"/>
    <property type="match status" value="1"/>
</dbReference>
<dbReference type="GO" id="GO:0005886">
    <property type="term" value="C:plasma membrane"/>
    <property type="evidence" value="ECO:0007669"/>
    <property type="project" value="UniProtKB-SubCell"/>
</dbReference>
<dbReference type="Proteomes" id="UP000242188">
    <property type="component" value="Unassembled WGS sequence"/>
</dbReference>
<evidence type="ECO:0000256" key="1">
    <source>
        <dbReference type="ARBA" id="ARBA00004651"/>
    </source>
</evidence>
<dbReference type="PANTHER" id="PTHR24230">
    <property type="entry name" value="G-PROTEIN COUPLED RECEPTOR"/>
    <property type="match status" value="1"/>
</dbReference>
<comment type="caution">
    <text evidence="12">The sequence shown here is derived from an EMBL/GenBank/DDBJ whole genome shotgun (WGS) entry which is preliminary data.</text>
</comment>
<evidence type="ECO:0000313" key="13">
    <source>
        <dbReference type="Proteomes" id="UP000242188"/>
    </source>
</evidence>
<dbReference type="Pfam" id="PF00001">
    <property type="entry name" value="7tm_1"/>
    <property type="match status" value="1"/>
</dbReference>
<feature type="transmembrane region" description="Helical" evidence="10">
    <location>
        <begin position="224"/>
        <end position="248"/>
    </location>
</feature>
<accession>A0A210QZT8</accession>
<dbReference type="PRINTS" id="PR00237">
    <property type="entry name" value="GPCRRHODOPSN"/>
</dbReference>
<keyword evidence="6 10" id="KW-0472">Membrane</keyword>
<evidence type="ECO:0000256" key="7">
    <source>
        <dbReference type="ARBA" id="ARBA00023170"/>
    </source>
</evidence>
<evidence type="ECO:0000313" key="12">
    <source>
        <dbReference type="EMBL" id="OWF54283.1"/>
    </source>
</evidence>
<dbReference type="AlphaFoldDB" id="A0A210QZT8"/>
<gene>
    <name evidence="12" type="ORF">KP79_PYT00360</name>
</gene>
<dbReference type="PANTHER" id="PTHR24230:SF158">
    <property type="entry name" value="G-PROTEIN COUPLED RECEPTORS FAMILY 1 PROFILE DOMAIN-CONTAINING PROTEIN"/>
    <property type="match status" value="1"/>
</dbReference>
<feature type="transmembrane region" description="Helical" evidence="10">
    <location>
        <begin position="41"/>
        <end position="64"/>
    </location>
</feature>
<dbReference type="GO" id="GO:0008528">
    <property type="term" value="F:G protein-coupled peptide receptor activity"/>
    <property type="evidence" value="ECO:0007669"/>
    <property type="project" value="TreeGrafter"/>
</dbReference>
<dbReference type="Gene3D" id="1.20.1070.10">
    <property type="entry name" value="Rhodopsin 7-helix transmembrane proteins"/>
    <property type="match status" value="1"/>
</dbReference>
<name>A0A210QZT8_MIZYE</name>
<dbReference type="InterPro" id="IPR000276">
    <property type="entry name" value="GPCR_Rhodpsn"/>
</dbReference>
<evidence type="ECO:0000259" key="11">
    <source>
        <dbReference type="PROSITE" id="PS50262"/>
    </source>
</evidence>
<feature type="transmembrane region" description="Helical" evidence="10">
    <location>
        <begin position="117"/>
        <end position="135"/>
    </location>
</feature>
<dbReference type="SUPFAM" id="SSF81321">
    <property type="entry name" value="Family A G protein-coupled receptor-like"/>
    <property type="match status" value="1"/>
</dbReference>
<keyword evidence="2" id="KW-1003">Cell membrane</keyword>
<evidence type="ECO:0000256" key="5">
    <source>
        <dbReference type="ARBA" id="ARBA00023040"/>
    </source>
</evidence>
<dbReference type="STRING" id="6573.A0A210QZT8"/>
<dbReference type="OrthoDB" id="5969463at2759"/>
<comment type="subcellular location">
    <subcellularLocation>
        <location evidence="1">Cell membrane</location>
        <topology evidence="1">Multi-pass membrane protein</topology>
    </subcellularLocation>
</comment>
<feature type="transmembrane region" description="Helical" evidence="10">
    <location>
        <begin position="372"/>
        <end position="391"/>
    </location>
</feature>
<dbReference type="InterPro" id="IPR017452">
    <property type="entry name" value="GPCR_Rhodpsn_7TM"/>
</dbReference>
<keyword evidence="7 9" id="KW-0675">Receptor</keyword>
<reference evidence="12 13" key="1">
    <citation type="journal article" date="2017" name="Nat. Ecol. Evol.">
        <title>Scallop genome provides insights into evolution of bilaterian karyotype and development.</title>
        <authorList>
            <person name="Wang S."/>
            <person name="Zhang J."/>
            <person name="Jiao W."/>
            <person name="Li J."/>
            <person name="Xun X."/>
            <person name="Sun Y."/>
            <person name="Guo X."/>
            <person name="Huan P."/>
            <person name="Dong B."/>
            <person name="Zhang L."/>
            <person name="Hu X."/>
            <person name="Sun X."/>
            <person name="Wang J."/>
            <person name="Zhao C."/>
            <person name="Wang Y."/>
            <person name="Wang D."/>
            <person name="Huang X."/>
            <person name="Wang R."/>
            <person name="Lv J."/>
            <person name="Li Y."/>
            <person name="Zhang Z."/>
            <person name="Liu B."/>
            <person name="Lu W."/>
            <person name="Hui Y."/>
            <person name="Liang J."/>
            <person name="Zhou Z."/>
            <person name="Hou R."/>
            <person name="Li X."/>
            <person name="Liu Y."/>
            <person name="Li H."/>
            <person name="Ning X."/>
            <person name="Lin Y."/>
            <person name="Zhao L."/>
            <person name="Xing Q."/>
            <person name="Dou J."/>
            <person name="Li Y."/>
            <person name="Mao J."/>
            <person name="Guo H."/>
            <person name="Dou H."/>
            <person name="Li T."/>
            <person name="Mu C."/>
            <person name="Jiang W."/>
            <person name="Fu Q."/>
            <person name="Fu X."/>
            <person name="Miao Y."/>
            <person name="Liu J."/>
            <person name="Yu Q."/>
            <person name="Li R."/>
            <person name="Liao H."/>
            <person name="Li X."/>
            <person name="Kong Y."/>
            <person name="Jiang Z."/>
            <person name="Chourrout D."/>
            <person name="Li R."/>
            <person name="Bao Z."/>
        </authorList>
    </citation>
    <scope>NUCLEOTIDE SEQUENCE [LARGE SCALE GENOMIC DNA]</scope>
    <source>
        <strain evidence="12 13">PY_sf001</strain>
    </source>
</reference>
<feature type="transmembrane region" description="Helical" evidence="10">
    <location>
        <begin position="334"/>
        <end position="360"/>
    </location>
</feature>
<feature type="transmembrane region" description="Helical" evidence="10">
    <location>
        <begin position="76"/>
        <end position="97"/>
    </location>
</feature>
<keyword evidence="5 9" id="KW-0297">G-protein coupled receptor</keyword>
<evidence type="ECO:0000256" key="3">
    <source>
        <dbReference type="ARBA" id="ARBA00022692"/>
    </source>
</evidence>
<dbReference type="GO" id="GO:0007218">
    <property type="term" value="P:neuropeptide signaling pathway"/>
    <property type="evidence" value="ECO:0007669"/>
    <property type="project" value="TreeGrafter"/>
</dbReference>
<dbReference type="PROSITE" id="PS50262">
    <property type="entry name" value="G_PROTEIN_RECEP_F1_2"/>
    <property type="match status" value="1"/>
</dbReference>
<organism evidence="12 13">
    <name type="scientific">Mizuhopecten yessoensis</name>
    <name type="common">Japanese scallop</name>
    <name type="synonym">Patinopecten yessoensis</name>
    <dbReference type="NCBI Taxonomy" id="6573"/>
    <lineage>
        <taxon>Eukaryota</taxon>
        <taxon>Metazoa</taxon>
        <taxon>Spiralia</taxon>
        <taxon>Lophotrochozoa</taxon>
        <taxon>Mollusca</taxon>
        <taxon>Bivalvia</taxon>
        <taxon>Autobranchia</taxon>
        <taxon>Pteriomorphia</taxon>
        <taxon>Pectinida</taxon>
        <taxon>Pectinoidea</taxon>
        <taxon>Pectinidae</taxon>
        <taxon>Mizuhopecten</taxon>
    </lineage>
</organism>
<evidence type="ECO:0000256" key="9">
    <source>
        <dbReference type="RuleBase" id="RU000688"/>
    </source>
</evidence>
<evidence type="ECO:0000256" key="4">
    <source>
        <dbReference type="ARBA" id="ARBA00022989"/>
    </source>
</evidence>
<sequence>MAELHYSNGSLADSMEYNFTRIADVICSYEYPYEPVSTTSIAIICMLAVFSVVGSIGNILVIYVYAQRKDHLTSSVFILALAGTDFITCLIVIPYTIVSIYENYVLRFDAVCKFYNFLITSNVPLSAFIMVAIAVDRYICICHPFVHILTVPRAKTTVSLLGAFACVLGLITALNYDVYQTFPEIALNVSNGSTLEQCELIYTGVCVPTNKIIPQSFREAYQKVYASFFLISVLLVIGLYSVIYRSVISRRAKRQKQKRTKQFSTTMVQTDETTQITSINHTATSTSGAVDTNVEIKENGSCSKVVTQKLNNGETVPLKSAPPKNTLKEKKDHVLLANIKMAIMLCIVTVVFIIAFLPAWLMALEWITYHEFGFYIYFIYNVANPVIYAFMNPTFRNDLLKLQSCGNGR</sequence>
<dbReference type="PROSITE" id="PS00237">
    <property type="entry name" value="G_PROTEIN_RECEP_F1_1"/>
    <property type="match status" value="1"/>
</dbReference>
<protein>
    <submittedName>
        <fullName evidence="12">Cholecystokinin receptor</fullName>
    </submittedName>
</protein>
<dbReference type="SMART" id="SM01381">
    <property type="entry name" value="7TM_GPCR_Srsx"/>
    <property type="match status" value="1"/>
</dbReference>
<feature type="transmembrane region" description="Helical" evidence="10">
    <location>
        <begin position="156"/>
        <end position="176"/>
    </location>
</feature>
<evidence type="ECO:0000256" key="2">
    <source>
        <dbReference type="ARBA" id="ARBA00022475"/>
    </source>
</evidence>
<proteinExistence type="inferred from homology"/>